<dbReference type="GO" id="GO:0004197">
    <property type="term" value="F:cysteine-type endopeptidase activity"/>
    <property type="evidence" value="ECO:0007669"/>
    <property type="project" value="InterPro"/>
</dbReference>
<proteinExistence type="predicted"/>
<dbReference type="Gene3D" id="3.40.50.1460">
    <property type="match status" value="1"/>
</dbReference>
<accession>A0A5C6A5D8</accession>
<dbReference type="EMBL" id="SJPN01000007">
    <property type="protein sequence ID" value="TWT94699.1"/>
    <property type="molecule type" value="Genomic_DNA"/>
</dbReference>
<dbReference type="InterPro" id="IPR018247">
    <property type="entry name" value="EF_Hand_1_Ca_BS"/>
</dbReference>
<feature type="domain" description="Peptidase C14 caspase" evidence="1">
    <location>
        <begin position="40"/>
        <end position="269"/>
    </location>
</feature>
<dbReference type="SUPFAM" id="SSF52129">
    <property type="entry name" value="Caspase-like"/>
    <property type="match status" value="1"/>
</dbReference>
<dbReference type="RefSeq" id="WP_146522509.1">
    <property type="nucleotide sequence ID" value="NZ_CP151726.1"/>
</dbReference>
<reference evidence="2 3" key="1">
    <citation type="submission" date="2019-02" db="EMBL/GenBank/DDBJ databases">
        <title>Deep-cultivation of Planctomycetes and their phenomic and genomic characterization uncovers novel biology.</title>
        <authorList>
            <person name="Wiegand S."/>
            <person name="Jogler M."/>
            <person name="Boedeker C."/>
            <person name="Pinto D."/>
            <person name="Vollmers J."/>
            <person name="Rivas-Marin E."/>
            <person name="Kohn T."/>
            <person name="Peeters S.H."/>
            <person name="Heuer A."/>
            <person name="Rast P."/>
            <person name="Oberbeckmann S."/>
            <person name="Bunk B."/>
            <person name="Jeske O."/>
            <person name="Meyerdierks A."/>
            <person name="Storesund J.E."/>
            <person name="Kallscheuer N."/>
            <person name="Luecker S."/>
            <person name="Lage O.M."/>
            <person name="Pohl T."/>
            <person name="Merkel B.J."/>
            <person name="Hornburger P."/>
            <person name="Mueller R.-W."/>
            <person name="Bruemmer F."/>
            <person name="Labrenz M."/>
            <person name="Spormann A.M."/>
            <person name="Op Den Camp H."/>
            <person name="Overmann J."/>
            <person name="Amann R."/>
            <person name="Jetten M.S.M."/>
            <person name="Mascher T."/>
            <person name="Medema M.H."/>
            <person name="Devos D.P."/>
            <person name="Kaster A.-K."/>
            <person name="Ovreas L."/>
            <person name="Rohde M."/>
            <person name="Galperin M.Y."/>
            <person name="Jogler C."/>
        </authorList>
    </citation>
    <scope>NUCLEOTIDE SEQUENCE [LARGE SCALE GENOMIC DNA]</scope>
    <source>
        <strain evidence="2 3">Pla52n</strain>
    </source>
</reference>
<organism evidence="2 3">
    <name type="scientific">Stieleria varia</name>
    <dbReference type="NCBI Taxonomy" id="2528005"/>
    <lineage>
        <taxon>Bacteria</taxon>
        <taxon>Pseudomonadati</taxon>
        <taxon>Planctomycetota</taxon>
        <taxon>Planctomycetia</taxon>
        <taxon>Pirellulales</taxon>
        <taxon>Pirellulaceae</taxon>
        <taxon>Stieleria</taxon>
    </lineage>
</organism>
<protein>
    <submittedName>
        <fullName evidence="2">Caspase domain protein</fullName>
    </submittedName>
</protein>
<dbReference type="PROSITE" id="PS00018">
    <property type="entry name" value="EF_HAND_1"/>
    <property type="match status" value="1"/>
</dbReference>
<evidence type="ECO:0000313" key="2">
    <source>
        <dbReference type="EMBL" id="TWT94699.1"/>
    </source>
</evidence>
<evidence type="ECO:0000313" key="3">
    <source>
        <dbReference type="Proteomes" id="UP000320176"/>
    </source>
</evidence>
<name>A0A5C6A5D8_9BACT</name>
<dbReference type="Proteomes" id="UP000320176">
    <property type="component" value="Unassembled WGS sequence"/>
</dbReference>
<dbReference type="OrthoDB" id="291633at2"/>
<dbReference type="InterPro" id="IPR011600">
    <property type="entry name" value="Pept_C14_caspase"/>
</dbReference>
<dbReference type="Pfam" id="PF00656">
    <property type="entry name" value="Peptidase_C14"/>
    <property type="match status" value="1"/>
</dbReference>
<dbReference type="GO" id="GO:0006508">
    <property type="term" value="P:proteolysis"/>
    <property type="evidence" value="ECO:0007669"/>
    <property type="project" value="InterPro"/>
</dbReference>
<gene>
    <name evidence="2" type="ORF">Pla52n_55240</name>
</gene>
<evidence type="ECO:0000259" key="1">
    <source>
        <dbReference type="Pfam" id="PF00656"/>
    </source>
</evidence>
<sequence>MDQKRVFGRARLATKASAAFGVWLATVTLAAGTLAAGETWALLIGVQDYQQVSPLEYTVDDAQCLRETLIAYGGVAPDHILEITDFGPGPDSQPLHETLTRRIPAWLERVGADDMVLVFFSGHGFRDDDGLMYLAPLDFDRTKPSETGISVDWLRERIAGCSAVLKLLILDACHAGSENSEPNTDSLSPDEMGRLFKAVDGVVTLASCSEDQVSVIWQDKRRSLYSYWLTEGLKGHADRDSNGSVDIDELHSYVSRRVAHTAKVRFPNRQTPVRIVGPRVIGVPDVVRLKPQPLRPLLANMAEHVADLLDEHKYRRAGVLEFTDDSRLQEVLGGQFGLVGKFCGDELERQLISASQDASFRIVNRDQLRHAILQDGGFEVSAISSTPRLRSLSKSVGDMPAVAMGSIKGRQGAFLRLQVELKETTTGDVIGITGGTAALSENDWAMLGYSVVIRPEDRQRVLTSINRSSESETEQVITAADRRSQGAHALLDPEFKSRFDVEIRVNGTVRPPVFRGNDCFVGVKKGDRYAIRLHNKSGTVALARILVDGLDTGMKVAESDNDIDVWGQPITHLNDAVPRLLDPNGPEVAGKIPKWDLLGFMTKSGVGGQVREFTVVNAAESLANQRGYSDQIGLITVAFYAPKADSRALGTAAGQTLDRNIRTYKGIKPGNLLGVVHIRYVDADLL</sequence>
<comment type="caution">
    <text evidence="2">The sequence shown here is derived from an EMBL/GenBank/DDBJ whole genome shotgun (WGS) entry which is preliminary data.</text>
</comment>
<keyword evidence="3" id="KW-1185">Reference proteome</keyword>
<dbReference type="AlphaFoldDB" id="A0A5C6A5D8"/>
<dbReference type="InterPro" id="IPR029030">
    <property type="entry name" value="Caspase-like_dom_sf"/>
</dbReference>